<comment type="caution">
    <text evidence="1">The sequence shown here is derived from an EMBL/GenBank/DDBJ whole genome shotgun (WGS) entry which is preliminary data.</text>
</comment>
<dbReference type="Proteomes" id="UP001497623">
    <property type="component" value="Unassembled WGS sequence"/>
</dbReference>
<evidence type="ECO:0008006" key="3">
    <source>
        <dbReference type="Google" id="ProtNLM"/>
    </source>
</evidence>
<dbReference type="EMBL" id="CAXKWB010148099">
    <property type="protein sequence ID" value="CAL4247632.1"/>
    <property type="molecule type" value="Genomic_DNA"/>
</dbReference>
<evidence type="ECO:0000313" key="1">
    <source>
        <dbReference type="EMBL" id="CAL4247632.1"/>
    </source>
</evidence>
<proteinExistence type="predicted"/>
<gene>
    <name evidence="1" type="ORF">MNOR_LOCUS41308</name>
</gene>
<dbReference type="AlphaFoldDB" id="A0AAV2SWR6"/>
<evidence type="ECO:0000313" key="2">
    <source>
        <dbReference type="Proteomes" id="UP001497623"/>
    </source>
</evidence>
<accession>A0AAV2SWR6</accession>
<protein>
    <recommendedName>
        <fullName evidence="3">C2H2-type domain-containing protein</fullName>
    </recommendedName>
</protein>
<keyword evidence="2" id="KW-1185">Reference proteome</keyword>
<sequence>MFAHNIATNVDFTLVVCDQFIEMKFADKNIAQNLIFQAVNLRNKWKKLLDLRLQASKPTIEDKDGLISDANRLEKDLSWLLVEFFKSETLYSIRRLLAADVKLLYAGPGRDTDCVLDLNPFSNNKEPCKPNHDKGGVDLTDFLTYNCLLDLETMATTFNTHDGICPYCDTEHHLTSLGHLAHMAICVQNGETTNRHEIEDDTPHDPNGKKYYCEVCDKTYRLSLRDLLKHKSTHLNG</sequence>
<reference evidence="1 2" key="1">
    <citation type="submission" date="2024-05" db="EMBL/GenBank/DDBJ databases">
        <authorList>
            <person name="Wallberg A."/>
        </authorList>
    </citation>
    <scope>NUCLEOTIDE SEQUENCE [LARGE SCALE GENOMIC DNA]</scope>
</reference>
<name>A0AAV2SWR6_MEGNR</name>
<organism evidence="1 2">
    <name type="scientific">Meganyctiphanes norvegica</name>
    <name type="common">Northern krill</name>
    <name type="synonym">Thysanopoda norvegica</name>
    <dbReference type="NCBI Taxonomy" id="48144"/>
    <lineage>
        <taxon>Eukaryota</taxon>
        <taxon>Metazoa</taxon>
        <taxon>Ecdysozoa</taxon>
        <taxon>Arthropoda</taxon>
        <taxon>Crustacea</taxon>
        <taxon>Multicrustacea</taxon>
        <taxon>Malacostraca</taxon>
        <taxon>Eumalacostraca</taxon>
        <taxon>Eucarida</taxon>
        <taxon>Euphausiacea</taxon>
        <taxon>Euphausiidae</taxon>
        <taxon>Meganyctiphanes</taxon>
    </lineage>
</organism>